<dbReference type="AlphaFoldDB" id="A0A0C9X956"/>
<dbReference type="Proteomes" id="UP000054477">
    <property type="component" value="Unassembled WGS sequence"/>
</dbReference>
<reference evidence="3" key="2">
    <citation type="submission" date="2015-01" db="EMBL/GenBank/DDBJ databases">
        <title>Evolutionary Origins and Diversification of the Mycorrhizal Mutualists.</title>
        <authorList>
            <consortium name="DOE Joint Genome Institute"/>
            <consortium name="Mycorrhizal Genomics Consortium"/>
            <person name="Kohler A."/>
            <person name="Kuo A."/>
            <person name="Nagy L.G."/>
            <person name="Floudas D."/>
            <person name="Copeland A."/>
            <person name="Barry K.W."/>
            <person name="Cichocki N."/>
            <person name="Veneault-Fourrey C."/>
            <person name="LaButti K."/>
            <person name="Lindquist E.A."/>
            <person name="Lipzen A."/>
            <person name="Lundell T."/>
            <person name="Morin E."/>
            <person name="Murat C."/>
            <person name="Riley R."/>
            <person name="Ohm R."/>
            <person name="Sun H."/>
            <person name="Tunlid A."/>
            <person name="Henrissat B."/>
            <person name="Grigoriev I.V."/>
            <person name="Hibbett D.S."/>
            <person name="Martin F."/>
        </authorList>
    </citation>
    <scope>NUCLEOTIDE SEQUENCE [LARGE SCALE GENOMIC DNA]</scope>
    <source>
        <strain evidence="3">LaAM-08-1</strain>
    </source>
</reference>
<name>A0A0C9X956_9AGAR</name>
<keyword evidence="3" id="KW-1185">Reference proteome</keyword>
<evidence type="ECO:0000313" key="3">
    <source>
        <dbReference type="Proteomes" id="UP000054477"/>
    </source>
</evidence>
<dbReference type="HOGENOM" id="CLU_2904537_0_0_1"/>
<evidence type="ECO:0000256" key="1">
    <source>
        <dbReference type="SAM" id="MobiDB-lite"/>
    </source>
</evidence>
<proteinExistence type="predicted"/>
<feature type="region of interest" description="Disordered" evidence="1">
    <location>
        <begin position="32"/>
        <end position="62"/>
    </location>
</feature>
<sequence length="62" mass="7261">MPPRLFNNLKEHIIQYLQLVYNVIHNYRDFGQPFTSRAGQPPAPTNEDLNPLQQGGHWTHLH</sequence>
<reference evidence="2 3" key="1">
    <citation type="submission" date="2014-04" db="EMBL/GenBank/DDBJ databases">
        <authorList>
            <consortium name="DOE Joint Genome Institute"/>
            <person name="Kuo A."/>
            <person name="Kohler A."/>
            <person name="Nagy L.G."/>
            <person name="Floudas D."/>
            <person name="Copeland A."/>
            <person name="Barry K.W."/>
            <person name="Cichocki N."/>
            <person name="Veneault-Fourrey C."/>
            <person name="LaButti K."/>
            <person name="Lindquist E.A."/>
            <person name="Lipzen A."/>
            <person name="Lundell T."/>
            <person name="Morin E."/>
            <person name="Murat C."/>
            <person name="Sun H."/>
            <person name="Tunlid A."/>
            <person name="Henrissat B."/>
            <person name="Grigoriev I.V."/>
            <person name="Hibbett D.S."/>
            <person name="Martin F."/>
            <person name="Nordberg H.P."/>
            <person name="Cantor M.N."/>
            <person name="Hua S.X."/>
        </authorList>
    </citation>
    <scope>NUCLEOTIDE SEQUENCE [LARGE SCALE GENOMIC DNA]</scope>
    <source>
        <strain evidence="2 3">LaAM-08-1</strain>
    </source>
</reference>
<protein>
    <submittedName>
        <fullName evidence="2">Uncharacterized protein</fullName>
    </submittedName>
</protein>
<evidence type="ECO:0000313" key="2">
    <source>
        <dbReference type="EMBL" id="KIJ92867.1"/>
    </source>
</evidence>
<accession>A0A0C9X956</accession>
<organism evidence="2 3">
    <name type="scientific">Laccaria amethystina LaAM-08-1</name>
    <dbReference type="NCBI Taxonomy" id="1095629"/>
    <lineage>
        <taxon>Eukaryota</taxon>
        <taxon>Fungi</taxon>
        <taxon>Dikarya</taxon>
        <taxon>Basidiomycota</taxon>
        <taxon>Agaricomycotina</taxon>
        <taxon>Agaricomycetes</taxon>
        <taxon>Agaricomycetidae</taxon>
        <taxon>Agaricales</taxon>
        <taxon>Agaricineae</taxon>
        <taxon>Hydnangiaceae</taxon>
        <taxon>Laccaria</taxon>
    </lineage>
</organism>
<dbReference type="EMBL" id="KN838878">
    <property type="protein sequence ID" value="KIJ92867.1"/>
    <property type="molecule type" value="Genomic_DNA"/>
</dbReference>
<gene>
    <name evidence="2" type="ORF">K443DRAFT_13265</name>
</gene>